<sequence length="789" mass="82921">MSITTPVDAVMEFRRRDAGDKLTGRTRYTIDRGAPGMLHAAVLRAEVASGRLVKLDTSKAAALPGVRAIATAADAPGRVGIGIADHALFAQDRVRYVGEPLAAVAADTLEQAQAALEAIEVEIAPLPAVLTMQDALAPNAPLIHPEWQDYEVLLEGGARAGNVAWEATAVRGDVDAAFARPDVRIVESTFRVGRQNHMAFEPRAAVARYEEGRFHIETSTQVPWTVRNATAGFLGVPASQVRVTVPPVGGAFGLKFDIAIEPFAALLAKLSGRSVRLVNSREEEMLTCLFRENAEIRIRSAVTPEGEIAGREAVVLMDCGAYGGEQIFLTTMTAHTLGGNYRVGASRLVSRAIYTNTAPNGAFRACNGVYNTFALERHTDEIAAALGMDPLEFRRRNVLGDGDLGATGQKFEAEVLRPMLERMEALRAAAPPRRPDDGRLYGRATTVGTWFVFTGPSAATVNMNADASATLVTSGVEIGSGSMMQGLPQIVAATLGIRPEDVVVRQADTDAAGYDVGVGGGRQTVSLGAASLQAAQEVRGKLLAVAARMLDASPGDLVMQDGRIEIAGPNGAGFSIAEVAARAQALNGPVAGTGASARKGVPSLPGCAVGHFIDALDIPVFAVHDCEVAVDPETGHVEVLAYRVVQDVGRALNRSAIGGQIQGGVVQGLGYALHEEVSIDADGRIRQNGFETYRVPLASDVVPVEVELYEGAPSLGPFGIKGAGEVPILNVGASVACAVANATGARVQELPLTPPRVLALLLGRQPELAFPHILPAWDDNLLRPHGAQP</sequence>
<dbReference type="GO" id="GO:0005506">
    <property type="term" value="F:iron ion binding"/>
    <property type="evidence" value="ECO:0007669"/>
    <property type="project" value="InterPro"/>
</dbReference>
<dbReference type="Pfam" id="PF02738">
    <property type="entry name" value="MoCoBD_1"/>
    <property type="match status" value="1"/>
</dbReference>
<protein>
    <submittedName>
        <fullName evidence="2">Aldehyde oxidase and xanthine dehydrogenase molybdopterin binding protein</fullName>
    </submittedName>
</protein>
<dbReference type="PANTHER" id="PTHR11908">
    <property type="entry name" value="XANTHINE DEHYDROGENASE"/>
    <property type="match status" value="1"/>
</dbReference>
<dbReference type="InterPro" id="IPR046867">
    <property type="entry name" value="AldOxase/xan_DH_MoCoBD2"/>
</dbReference>
<dbReference type="Proteomes" id="UP000006633">
    <property type="component" value="Chromosome"/>
</dbReference>
<dbReference type="SUPFAM" id="SSF56003">
    <property type="entry name" value="Molybdenum cofactor-binding domain"/>
    <property type="match status" value="1"/>
</dbReference>
<dbReference type="OrthoDB" id="9758509at2"/>
<dbReference type="GO" id="GO:0016491">
    <property type="term" value="F:oxidoreductase activity"/>
    <property type="evidence" value="ECO:0007669"/>
    <property type="project" value="InterPro"/>
</dbReference>
<dbReference type="SUPFAM" id="SSF54665">
    <property type="entry name" value="CO dehydrogenase molybdoprotein N-domain-like"/>
    <property type="match status" value="1"/>
</dbReference>
<dbReference type="Pfam" id="PF01315">
    <property type="entry name" value="Ald_Xan_dh_C"/>
    <property type="match status" value="1"/>
</dbReference>
<dbReference type="EMBL" id="CP002026">
    <property type="protein sequence ID" value="ADH88869.1"/>
    <property type="molecule type" value="Genomic_DNA"/>
</dbReference>
<organism evidence="2 3">
    <name type="scientific">Ancylobacter novellus (strain ATCC 8093 / DSM 506 / JCM 20403 / CCM 1077 / IAM 12100 / NBRC 12443 / NCIMB 10456)</name>
    <name type="common">Starkeya novella</name>
    <dbReference type="NCBI Taxonomy" id="639283"/>
    <lineage>
        <taxon>Bacteria</taxon>
        <taxon>Pseudomonadati</taxon>
        <taxon>Pseudomonadota</taxon>
        <taxon>Alphaproteobacteria</taxon>
        <taxon>Hyphomicrobiales</taxon>
        <taxon>Xanthobacteraceae</taxon>
        <taxon>Ancylobacter</taxon>
    </lineage>
</organism>
<proteinExistence type="predicted"/>
<dbReference type="InterPro" id="IPR037165">
    <property type="entry name" value="AldOxase/xan_DH_Mopterin-bd_sf"/>
</dbReference>
<dbReference type="PANTHER" id="PTHR11908:SF157">
    <property type="entry name" value="XANTHINE DEHYDROGENASE SUBUNIT D-RELATED"/>
    <property type="match status" value="1"/>
</dbReference>
<keyword evidence="3" id="KW-1185">Reference proteome</keyword>
<dbReference type="Gene3D" id="3.30.365.10">
    <property type="entry name" value="Aldehyde oxidase/xanthine dehydrogenase, molybdopterin binding domain"/>
    <property type="match status" value="4"/>
</dbReference>
<dbReference type="AlphaFoldDB" id="D7A9U3"/>
<accession>D7A9U3</accession>
<dbReference type="eggNOG" id="COG1529">
    <property type="taxonomic scope" value="Bacteria"/>
</dbReference>
<dbReference type="KEGG" id="sno:Snov_1560"/>
<dbReference type="RefSeq" id="WP_013166373.1">
    <property type="nucleotide sequence ID" value="NC_014217.1"/>
</dbReference>
<dbReference type="SMART" id="SM01008">
    <property type="entry name" value="Ald_Xan_dh_C"/>
    <property type="match status" value="1"/>
</dbReference>
<reference evidence="2 3" key="1">
    <citation type="journal article" date="2012" name="Stand. Genomic Sci.">
        <title>Complete genome sequence of the facultatively chemolithoautotrophic and methylotrophic alpha Proteobacterium Starkeya novella type strain (ATCC 8093(T)).</title>
        <authorList>
            <person name="Kappler U."/>
            <person name="Davenport K."/>
            <person name="Beatson S."/>
            <person name="Lucas S."/>
            <person name="Lapidus A."/>
            <person name="Copeland A."/>
            <person name="Berry K.W."/>
            <person name="Glavina Del Rio T."/>
            <person name="Hammon N."/>
            <person name="Dalin E."/>
            <person name="Tice H."/>
            <person name="Pitluck S."/>
            <person name="Richardson P."/>
            <person name="Bruce D."/>
            <person name="Goodwin L.A."/>
            <person name="Han C."/>
            <person name="Tapia R."/>
            <person name="Detter J.C."/>
            <person name="Chang Y.J."/>
            <person name="Jeffries C.D."/>
            <person name="Land M."/>
            <person name="Hauser L."/>
            <person name="Kyrpides N.C."/>
            <person name="Goker M."/>
            <person name="Ivanova N."/>
            <person name="Klenk H.P."/>
            <person name="Woyke T."/>
        </authorList>
    </citation>
    <scope>NUCLEOTIDE SEQUENCE [LARGE SCALE GENOMIC DNA]</scope>
    <source>
        <strain evidence="3">ATCC 8093 / DSM 506 / JCM 20403 / CCM 1077 / IAM 12100 / NBRC 12443 / NCIMB 10456</strain>
    </source>
</reference>
<dbReference type="InterPro" id="IPR008274">
    <property type="entry name" value="AldOxase/xan_DH_MoCoBD1"/>
</dbReference>
<feature type="domain" description="Aldehyde oxidase/xanthine dehydrogenase a/b hammerhead" evidence="1">
    <location>
        <begin position="23"/>
        <end position="127"/>
    </location>
</feature>
<name>D7A9U3_ANCN5</name>
<gene>
    <name evidence="2" type="ordered locus">Snov_1560</name>
</gene>
<dbReference type="HOGENOM" id="CLU_001681_2_1_5"/>
<evidence type="ECO:0000313" key="3">
    <source>
        <dbReference type="Proteomes" id="UP000006633"/>
    </source>
</evidence>
<dbReference type="STRING" id="639283.Snov_1560"/>
<dbReference type="InterPro" id="IPR000674">
    <property type="entry name" value="Ald_Oxase/Xan_DH_a/b"/>
</dbReference>
<dbReference type="InterPro" id="IPR036856">
    <property type="entry name" value="Ald_Oxase/Xan_DH_a/b_sf"/>
</dbReference>
<dbReference type="Gene3D" id="3.90.1170.50">
    <property type="entry name" value="Aldehyde oxidase/xanthine dehydrogenase, a/b hammerhead"/>
    <property type="match status" value="1"/>
</dbReference>
<dbReference type="Pfam" id="PF20256">
    <property type="entry name" value="MoCoBD_2"/>
    <property type="match status" value="1"/>
</dbReference>
<dbReference type="InterPro" id="IPR016208">
    <property type="entry name" value="Ald_Oxase/xanthine_DH-like"/>
</dbReference>
<evidence type="ECO:0000313" key="2">
    <source>
        <dbReference type="EMBL" id="ADH88869.1"/>
    </source>
</evidence>
<evidence type="ECO:0000259" key="1">
    <source>
        <dbReference type="SMART" id="SM01008"/>
    </source>
</evidence>